<keyword evidence="8" id="KW-1185">Reference proteome</keyword>
<accession>A0A3G1KSD7</accession>
<dbReference type="EMBL" id="CP017634">
    <property type="protein sequence ID" value="ATW25368.1"/>
    <property type="molecule type" value="Genomic_DNA"/>
</dbReference>
<feature type="domain" description="Glycosyl transferase family 28 C-terminal" evidence="5">
    <location>
        <begin position="208"/>
        <end position="355"/>
    </location>
</feature>
<dbReference type="Pfam" id="PF06925">
    <property type="entry name" value="MGDG_synth"/>
    <property type="match status" value="1"/>
</dbReference>
<sequence length="383" mass="42620">MVRNLRILVFSATFGAGHFRAAEAVIEAMMKEYPTAEITHLDCGQLLSKTFNTMLKGIYLEMIKHAPRLWGKFYSRTSKMNPDSLFQRSLNKLGQRGFLKYIRSFQPDLIVCTYPTVAGVLARLRLSRVLDIPLVTVVTDYAVHSQWIHQGVDLYIVGCQGVYEELVARGVDPRRVKVTGIPVSLKFERSLNRSEIAARLGLLPDRPTILVMGGAYGVLSGIKKVCAALMQTTIPLQFIVVCGQNQRLFKSLDDLMEQTRHPVLRFGYVNNVEELMAASDIIITKAGGLIVSEALTKQLPLIIFKPIPGQEEQNAVFINRMGAGRIVDSHEALVDLVKTLVEKPDELRKMREAAAHAIPGFAAERAVAFMMQLISPIAEKKTG</sequence>
<dbReference type="AlphaFoldDB" id="A0A3G1KSD7"/>
<dbReference type="Proteomes" id="UP000323521">
    <property type="component" value="Chromosome"/>
</dbReference>
<dbReference type="InterPro" id="IPR007235">
    <property type="entry name" value="Glyco_trans_28_C"/>
</dbReference>
<dbReference type="PANTHER" id="PTHR43025:SF3">
    <property type="entry name" value="MONOGALACTOSYLDIACYLGLYCEROL SYNTHASE 1, CHLOROPLASTIC"/>
    <property type="match status" value="1"/>
</dbReference>
<protein>
    <submittedName>
        <fullName evidence="7">UDP-N-acetylglucosamine--LPS N-acetylglucosamine transferase</fullName>
    </submittedName>
</protein>
<dbReference type="InterPro" id="IPR009695">
    <property type="entry name" value="Diacylglyc_glucosyltr_N"/>
</dbReference>
<dbReference type="Gene3D" id="3.40.50.2000">
    <property type="entry name" value="Glycogen Phosphorylase B"/>
    <property type="match status" value="1"/>
</dbReference>
<proteinExistence type="inferred from homology"/>
<evidence type="ECO:0000313" key="7">
    <source>
        <dbReference type="EMBL" id="ATW25368.1"/>
    </source>
</evidence>
<dbReference type="SUPFAM" id="SSF53756">
    <property type="entry name" value="UDP-Glycosyltransferase/glycogen phosphorylase"/>
    <property type="match status" value="1"/>
</dbReference>
<evidence type="ECO:0000313" key="8">
    <source>
        <dbReference type="Proteomes" id="UP000323521"/>
    </source>
</evidence>
<dbReference type="Pfam" id="PF04101">
    <property type="entry name" value="Glyco_tran_28_C"/>
    <property type="match status" value="1"/>
</dbReference>
<dbReference type="GO" id="GO:0009247">
    <property type="term" value="P:glycolipid biosynthetic process"/>
    <property type="evidence" value="ECO:0007669"/>
    <property type="project" value="InterPro"/>
</dbReference>
<keyword evidence="4 7" id="KW-0808">Transferase</keyword>
<comment type="subcellular location">
    <subcellularLocation>
        <location evidence="1">Membrane</location>
    </subcellularLocation>
</comment>
<feature type="domain" description="Diacylglycerol glucosyltransferase N-terminal" evidence="6">
    <location>
        <begin position="18"/>
        <end position="183"/>
    </location>
</feature>
<evidence type="ECO:0000259" key="6">
    <source>
        <dbReference type="Pfam" id="PF06925"/>
    </source>
</evidence>
<dbReference type="GO" id="GO:0016758">
    <property type="term" value="F:hexosyltransferase activity"/>
    <property type="evidence" value="ECO:0007669"/>
    <property type="project" value="InterPro"/>
</dbReference>
<reference evidence="7 8" key="1">
    <citation type="submission" date="2016-10" db="EMBL/GenBank/DDBJ databases">
        <title>Complete Genome Sequence of Peptococcaceae strain DCMF.</title>
        <authorList>
            <person name="Edwards R.J."/>
            <person name="Holland S.I."/>
            <person name="Deshpande N.P."/>
            <person name="Wong Y.K."/>
            <person name="Ertan H."/>
            <person name="Manefield M."/>
            <person name="Russell T.L."/>
            <person name="Lee M.J."/>
        </authorList>
    </citation>
    <scope>NUCLEOTIDE SEQUENCE [LARGE SCALE GENOMIC DNA]</scope>
    <source>
        <strain evidence="7 8">DCMF</strain>
    </source>
</reference>
<dbReference type="GO" id="GO:0016020">
    <property type="term" value="C:membrane"/>
    <property type="evidence" value="ECO:0007669"/>
    <property type="project" value="UniProtKB-SubCell"/>
</dbReference>
<evidence type="ECO:0000259" key="5">
    <source>
        <dbReference type="Pfam" id="PF04101"/>
    </source>
</evidence>
<comment type="similarity">
    <text evidence="2">Belongs to the glycosyltransferase 28 family.</text>
</comment>
<name>A0A3G1KSD7_FORW1</name>
<dbReference type="PANTHER" id="PTHR43025">
    <property type="entry name" value="MONOGALACTOSYLDIACYLGLYCEROL SYNTHASE"/>
    <property type="match status" value="1"/>
</dbReference>
<evidence type="ECO:0000256" key="3">
    <source>
        <dbReference type="ARBA" id="ARBA00022676"/>
    </source>
</evidence>
<keyword evidence="3" id="KW-0328">Glycosyltransferase</keyword>
<organism evidence="7 8">
    <name type="scientific">Formimonas warabiya</name>
    <dbReference type="NCBI Taxonomy" id="1761012"/>
    <lineage>
        <taxon>Bacteria</taxon>
        <taxon>Bacillati</taxon>
        <taxon>Bacillota</taxon>
        <taxon>Clostridia</taxon>
        <taxon>Eubacteriales</taxon>
        <taxon>Peptococcaceae</taxon>
        <taxon>Candidatus Formimonas</taxon>
    </lineage>
</organism>
<gene>
    <name evidence="7" type="ORF">DCMF_11840</name>
</gene>
<dbReference type="KEGG" id="fwa:DCMF_11840"/>
<evidence type="ECO:0000256" key="1">
    <source>
        <dbReference type="ARBA" id="ARBA00004370"/>
    </source>
</evidence>
<evidence type="ECO:0000256" key="4">
    <source>
        <dbReference type="ARBA" id="ARBA00022679"/>
    </source>
</evidence>
<evidence type="ECO:0000256" key="2">
    <source>
        <dbReference type="ARBA" id="ARBA00006962"/>
    </source>
</evidence>
<dbReference type="InterPro" id="IPR050519">
    <property type="entry name" value="Glycosyltransf_28_UgtP"/>
</dbReference>